<protein>
    <submittedName>
        <fullName evidence="1">Uncharacterized protein</fullName>
    </submittedName>
</protein>
<gene>
    <name evidence="1" type="ordered locus">RHECIAT_CH0000533</name>
</gene>
<dbReference type="AlphaFoldDB" id="B3Q094"/>
<dbReference type="EMBL" id="CP001074">
    <property type="protein sequence ID" value="ACE89526.1"/>
    <property type="molecule type" value="Genomic_DNA"/>
</dbReference>
<dbReference type="HOGENOM" id="CLU_2424800_0_0_5"/>
<sequence length="91" mass="9583">MATNRPIAGMFPICGCCRRIGLRPHQPTPVGAASEAGIACADVPHDKEPHHMLASSTGSSILAQQIGRGNADSRGWPDRQLRIFGVAQPGL</sequence>
<organism evidence="1 2">
    <name type="scientific">Rhizobium etli (strain CIAT 652)</name>
    <dbReference type="NCBI Taxonomy" id="491916"/>
    <lineage>
        <taxon>Bacteria</taxon>
        <taxon>Pseudomonadati</taxon>
        <taxon>Pseudomonadota</taxon>
        <taxon>Alphaproteobacteria</taxon>
        <taxon>Hyphomicrobiales</taxon>
        <taxon>Rhizobiaceae</taxon>
        <taxon>Rhizobium/Agrobacterium group</taxon>
        <taxon>Rhizobium</taxon>
    </lineage>
</organism>
<proteinExistence type="predicted"/>
<name>B3Q094_RHIE6</name>
<accession>B3Q094</accession>
<reference evidence="1 2" key="1">
    <citation type="submission" date="2008-04" db="EMBL/GenBank/DDBJ databases">
        <title>Genome diversity and DNA divergence of Rhizobium etli.</title>
        <authorList>
            <person name="Gonzalez V."/>
            <person name="Acosta J.L."/>
            <person name="Santamaria R.I."/>
            <person name="Bustos P."/>
            <person name="Hernandez-Gonzalez I.L."/>
            <person name="Fernandez J.L."/>
            <person name="Diaz R."/>
            <person name="Flores M."/>
            <person name="Mora J."/>
            <person name="Palacios R."/>
            <person name="Davila G."/>
        </authorList>
    </citation>
    <scope>NUCLEOTIDE SEQUENCE [LARGE SCALE GENOMIC DNA]</scope>
    <source>
        <strain evidence="1 2">CIAT 652</strain>
    </source>
</reference>
<dbReference type="KEGG" id="rec:RHECIAT_CH0000533"/>
<dbReference type="Proteomes" id="UP000008817">
    <property type="component" value="Chromosome"/>
</dbReference>
<evidence type="ECO:0000313" key="1">
    <source>
        <dbReference type="EMBL" id="ACE89526.1"/>
    </source>
</evidence>
<evidence type="ECO:0000313" key="2">
    <source>
        <dbReference type="Proteomes" id="UP000008817"/>
    </source>
</evidence>